<proteinExistence type="predicted"/>
<organism evidence="2 3">
    <name type="scientific">Acetobacter thailandicus</name>
    <dbReference type="NCBI Taxonomy" id="1502842"/>
    <lineage>
        <taxon>Bacteria</taxon>
        <taxon>Pseudomonadati</taxon>
        <taxon>Pseudomonadota</taxon>
        <taxon>Alphaproteobacteria</taxon>
        <taxon>Acetobacterales</taxon>
        <taxon>Acetobacteraceae</taxon>
        <taxon>Acetobacter</taxon>
    </lineage>
</organism>
<comment type="caution">
    <text evidence="2">The sequence shown here is derived from an EMBL/GenBank/DDBJ whole genome shotgun (WGS) entry which is preliminary data.</text>
</comment>
<dbReference type="Gene3D" id="3.40.630.30">
    <property type="match status" value="1"/>
</dbReference>
<dbReference type="SUPFAM" id="SSF55729">
    <property type="entry name" value="Acyl-CoA N-acyltransferases (Nat)"/>
    <property type="match status" value="1"/>
</dbReference>
<evidence type="ECO:0000313" key="3">
    <source>
        <dbReference type="Proteomes" id="UP001301152"/>
    </source>
</evidence>
<evidence type="ECO:0000259" key="1">
    <source>
        <dbReference type="PROSITE" id="PS51186"/>
    </source>
</evidence>
<dbReference type="PROSITE" id="PS51186">
    <property type="entry name" value="GNAT"/>
    <property type="match status" value="1"/>
</dbReference>
<dbReference type="Pfam" id="PF00583">
    <property type="entry name" value="Acetyltransf_1"/>
    <property type="match status" value="1"/>
</dbReference>
<reference evidence="2 3" key="1">
    <citation type="submission" date="2022-11" db="EMBL/GenBank/DDBJ databases">
        <title>Genome sequencing of Acetobacter type strain.</title>
        <authorList>
            <person name="Heo J."/>
            <person name="Lee D."/>
            <person name="Han B.-H."/>
            <person name="Hong S.-B."/>
            <person name="Kwon S.-W."/>
        </authorList>
    </citation>
    <scope>NUCLEOTIDE SEQUENCE [LARGE SCALE GENOMIC DNA]</scope>
    <source>
        <strain evidence="2 3">KACC 21253</strain>
    </source>
</reference>
<feature type="domain" description="N-acetyltransferase" evidence="1">
    <location>
        <begin position="1"/>
        <end position="159"/>
    </location>
</feature>
<dbReference type="InterPro" id="IPR000182">
    <property type="entry name" value="GNAT_dom"/>
</dbReference>
<dbReference type="EMBL" id="JAPIUZ010000002">
    <property type="protein sequence ID" value="MCX2563492.1"/>
    <property type="molecule type" value="Genomic_DNA"/>
</dbReference>
<gene>
    <name evidence="2" type="ORF">OQ497_05880</name>
</gene>
<dbReference type="CDD" id="cd04301">
    <property type="entry name" value="NAT_SF"/>
    <property type="match status" value="1"/>
</dbReference>
<keyword evidence="3" id="KW-1185">Reference proteome</keyword>
<accession>A0ABT3QDX6</accession>
<name>A0ABT3QDX6_9PROT</name>
<dbReference type="RefSeq" id="WP_242005180.1">
    <property type="nucleotide sequence ID" value="NZ_JAPIUZ010000002.1"/>
</dbReference>
<sequence>MTPDDLISVTSLATQIHTDYPEDAAVFANRLQLAPDGCFVLNKGALIEGYILSHPWFGCITPKLNAILTALPQAPDRWYIHDIVLSPTTRGLGLAGTGIALMETIARSYALPCISLVSTRLALKFWEKQGFTPENISTEEEKVLASYDPEARLLSRIIAD</sequence>
<protein>
    <submittedName>
        <fullName evidence="2">GNAT family N-acetyltransferase</fullName>
    </submittedName>
</protein>
<evidence type="ECO:0000313" key="2">
    <source>
        <dbReference type="EMBL" id="MCX2563492.1"/>
    </source>
</evidence>
<dbReference type="Proteomes" id="UP001301152">
    <property type="component" value="Unassembled WGS sequence"/>
</dbReference>
<dbReference type="InterPro" id="IPR016181">
    <property type="entry name" value="Acyl_CoA_acyltransferase"/>
</dbReference>